<evidence type="ECO:0000256" key="5">
    <source>
        <dbReference type="ARBA" id="ARBA00023029"/>
    </source>
</evidence>
<dbReference type="PRINTS" id="PR00417">
    <property type="entry name" value="PRTPISMRASEI"/>
</dbReference>
<dbReference type="Pfam" id="PF13342">
    <property type="entry name" value="Toprim_Crpt"/>
    <property type="match status" value="1"/>
</dbReference>
<dbReference type="PANTHER" id="PTHR11390:SF21">
    <property type="entry name" value="DNA TOPOISOMERASE 3-ALPHA"/>
    <property type="match status" value="1"/>
</dbReference>
<dbReference type="NCBIfam" id="TIGR01056">
    <property type="entry name" value="topB"/>
    <property type="match status" value="1"/>
</dbReference>
<dbReference type="SUPFAM" id="SSF56712">
    <property type="entry name" value="Prokaryotic type I DNA topoisomerase"/>
    <property type="match status" value="1"/>
</dbReference>
<organism evidence="14 16">
    <name type="scientific">Arsenophonus nasoniae</name>
    <name type="common">son-killer infecting Nasonia vitripennis</name>
    <dbReference type="NCBI Taxonomy" id="638"/>
    <lineage>
        <taxon>Bacteria</taxon>
        <taxon>Pseudomonadati</taxon>
        <taxon>Pseudomonadota</taxon>
        <taxon>Gammaproteobacteria</taxon>
        <taxon>Enterobacterales</taxon>
        <taxon>Morganellaceae</taxon>
        <taxon>Arsenophonus</taxon>
    </lineage>
</organism>
<dbReference type="InterPro" id="IPR006171">
    <property type="entry name" value="TOPRIM_dom"/>
</dbReference>
<reference evidence="14 16" key="1">
    <citation type="submission" date="2019-03" db="EMBL/GenBank/DDBJ databases">
        <title>Long-read sequencing reveals hyperdense prophage content in a complex bacterial symbiont genome.</title>
        <authorList>
            <person name="Frost C.L."/>
            <person name="Siozios S."/>
            <person name="Nadal-Jimenez P."/>
            <person name="Brockhurst M.A."/>
            <person name="King K.C."/>
            <person name="Darby A.C."/>
            <person name="Hurst G.D.D."/>
        </authorList>
    </citation>
    <scope>NUCLEOTIDE SEQUENCE [LARGE SCALE GENOMIC DNA]</scope>
    <source>
        <strain evidence="14 16">FIN</strain>
        <plasmid evidence="14">pArsFIN7</plasmid>
        <plasmid evidence="16">parsfin7</plasmid>
    </source>
</reference>
<evidence type="ECO:0000256" key="3">
    <source>
        <dbReference type="ARBA" id="ARBA00012891"/>
    </source>
</evidence>
<dbReference type="InterPro" id="IPR013497">
    <property type="entry name" value="Topo_IA_cen"/>
</dbReference>
<dbReference type="GO" id="GO:0046872">
    <property type="term" value="F:metal ion binding"/>
    <property type="evidence" value="ECO:0007669"/>
    <property type="project" value="UniProtKB-KW"/>
</dbReference>
<gene>
    <name evidence="14" type="primary">topB_3</name>
    <name evidence="15" type="synonym">topB_4</name>
    <name evidence="14" type="ORF">ArsFIN_50350</name>
    <name evidence="15" type="ORF">ArsFIN_51240</name>
</gene>
<geneLocation type="plasmid" evidence="14">
    <name>pArsFIN7</name>
</geneLocation>
<dbReference type="CDD" id="cd03362">
    <property type="entry name" value="TOPRIM_TopoIA_TopoIII"/>
    <property type="match status" value="1"/>
</dbReference>
<dbReference type="GO" id="GO:0006310">
    <property type="term" value="P:DNA recombination"/>
    <property type="evidence" value="ECO:0007669"/>
    <property type="project" value="TreeGrafter"/>
</dbReference>
<evidence type="ECO:0000256" key="2">
    <source>
        <dbReference type="ARBA" id="ARBA00009446"/>
    </source>
</evidence>
<dbReference type="InterPro" id="IPR003601">
    <property type="entry name" value="Topo_IA_2"/>
</dbReference>
<evidence type="ECO:0000256" key="6">
    <source>
        <dbReference type="ARBA" id="ARBA00023125"/>
    </source>
</evidence>
<dbReference type="InterPro" id="IPR013824">
    <property type="entry name" value="Topo_IA_cen_sub1"/>
</dbReference>
<dbReference type="Gene3D" id="1.10.460.10">
    <property type="entry name" value="Topoisomerase I, domain 2"/>
    <property type="match status" value="1"/>
</dbReference>
<dbReference type="InterPro" id="IPR034144">
    <property type="entry name" value="TOPRIM_TopoIII"/>
</dbReference>
<evidence type="ECO:0000259" key="13">
    <source>
        <dbReference type="PROSITE" id="PS52039"/>
    </source>
</evidence>
<keyword evidence="7 14" id="KW-0413">Isomerase</keyword>
<dbReference type="EMBL" id="CP038619">
    <property type="protein sequence ID" value="QBY46424.1"/>
    <property type="molecule type" value="Genomic_DNA"/>
</dbReference>
<dbReference type="Gene3D" id="3.40.50.140">
    <property type="match status" value="1"/>
</dbReference>
<dbReference type="InterPro" id="IPR025589">
    <property type="entry name" value="Toprim_C_rpt"/>
</dbReference>
<dbReference type="KEGG" id="ans:ArsFIN_50350"/>
<dbReference type="Pfam" id="PF01131">
    <property type="entry name" value="Topoisom_bac"/>
    <property type="match status" value="1"/>
</dbReference>
<evidence type="ECO:0000313" key="14">
    <source>
        <dbReference type="EMBL" id="QBY46424.1"/>
    </source>
</evidence>
<keyword evidence="6" id="KW-0238">DNA-binding</keyword>
<dbReference type="PANTHER" id="PTHR11390">
    <property type="entry name" value="PROKARYOTIC DNA TOPOISOMERASE"/>
    <property type="match status" value="1"/>
</dbReference>
<keyword evidence="14" id="KW-0614">Plasmid</keyword>
<dbReference type="SMART" id="SM00493">
    <property type="entry name" value="TOPRIM"/>
    <property type="match status" value="1"/>
</dbReference>
<dbReference type="Pfam" id="PF01751">
    <property type="entry name" value="Toprim"/>
    <property type="match status" value="1"/>
</dbReference>
<evidence type="ECO:0000256" key="8">
    <source>
        <dbReference type="ARBA" id="ARBA00030003"/>
    </source>
</evidence>
<evidence type="ECO:0000313" key="15">
    <source>
        <dbReference type="EMBL" id="QBY46513.1"/>
    </source>
</evidence>
<dbReference type="SMART" id="SM00436">
    <property type="entry name" value="TOP1Bc"/>
    <property type="match status" value="1"/>
</dbReference>
<dbReference type="EC" id="5.6.2.1" evidence="3"/>
<evidence type="ECO:0000313" key="16">
    <source>
        <dbReference type="Proteomes" id="UP000295134"/>
    </source>
</evidence>
<evidence type="ECO:0000256" key="10">
    <source>
        <dbReference type="ARBA" id="ARBA00032235"/>
    </source>
</evidence>
<evidence type="ECO:0000256" key="11">
    <source>
        <dbReference type="ARBA" id="ARBA00032877"/>
    </source>
</evidence>
<dbReference type="PROSITE" id="PS50880">
    <property type="entry name" value="TOPRIM"/>
    <property type="match status" value="1"/>
</dbReference>
<geneLocation type="plasmid" evidence="16">
    <name>parsfin7</name>
</geneLocation>
<dbReference type="InterPro" id="IPR000380">
    <property type="entry name" value="Topo_IA"/>
</dbReference>
<evidence type="ECO:0000256" key="7">
    <source>
        <dbReference type="ARBA" id="ARBA00023235"/>
    </source>
</evidence>
<dbReference type="GO" id="GO:0006281">
    <property type="term" value="P:DNA repair"/>
    <property type="evidence" value="ECO:0007669"/>
    <property type="project" value="TreeGrafter"/>
</dbReference>
<dbReference type="InterPro" id="IPR023405">
    <property type="entry name" value="Topo_IA_core_domain"/>
</dbReference>
<dbReference type="GO" id="GO:0043597">
    <property type="term" value="C:cytoplasmic replication fork"/>
    <property type="evidence" value="ECO:0007669"/>
    <property type="project" value="TreeGrafter"/>
</dbReference>
<accession>A0A4P7L833</accession>
<evidence type="ECO:0000256" key="9">
    <source>
        <dbReference type="ARBA" id="ARBA00031985"/>
    </source>
</evidence>
<dbReference type="KEGG" id="ans:ArsFIN_51240"/>
<dbReference type="InterPro" id="IPR003602">
    <property type="entry name" value="Topo_IA_DNA-bd_dom"/>
</dbReference>
<dbReference type="Gene3D" id="2.70.20.10">
    <property type="entry name" value="Topoisomerase I, domain 3"/>
    <property type="match status" value="1"/>
</dbReference>
<dbReference type="CDD" id="cd00186">
    <property type="entry name" value="TOP1Ac"/>
    <property type="match status" value="1"/>
</dbReference>
<keyword evidence="5" id="KW-0799">Topoisomerase</keyword>
<dbReference type="GO" id="GO:0003677">
    <property type="term" value="F:DNA binding"/>
    <property type="evidence" value="ECO:0007669"/>
    <property type="project" value="UniProtKB-KW"/>
</dbReference>
<feature type="domain" description="Topo IA-type catalytic" evidence="13">
    <location>
        <begin position="150"/>
        <end position="608"/>
    </location>
</feature>
<dbReference type="InterPro" id="IPR013825">
    <property type="entry name" value="Topo_IA_cen_sub2"/>
</dbReference>
<comment type="similarity">
    <text evidence="2">Belongs to the type IA topoisomerase family.</text>
</comment>
<evidence type="ECO:0000256" key="4">
    <source>
        <dbReference type="ARBA" id="ARBA00022723"/>
    </source>
</evidence>
<dbReference type="NCBIfam" id="NF005829">
    <property type="entry name" value="PRK07726.1"/>
    <property type="match status" value="1"/>
</dbReference>
<dbReference type="GeneID" id="39751181"/>
<dbReference type="PROSITE" id="PS52039">
    <property type="entry name" value="TOPO_IA_2"/>
    <property type="match status" value="1"/>
</dbReference>
<dbReference type="Gene3D" id="1.10.290.10">
    <property type="entry name" value="Topoisomerase I, domain 4"/>
    <property type="match status" value="1"/>
</dbReference>
<dbReference type="InterPro" id="IPR005738">
    <property type="entry name" value="TopoIII"/>
</dbReference>
<comment type="catalytic activity">
    <reaction evidence="1">
        <text>ATP-independent breakage of single-stranded DNA, followed by passage and rejoining.</text>
        <dbReference type="EC" id="5.6.2.1"/>
    </reaction>
</comment>
<evidence type="ECO:0000259" key="12">
    <source>
        <dbReference type="PROSITE" id="PS50880"/>
    </source>
</evidence>
<dbReference type="AlphaFoldDB" id="A0A4P7L833"/>
<keyword evidence="4" id="KW-0479">Metal-binding</keyword>
<dbReference type="GO" id="GO:0006265">
    <property type="term" value="P:DNA topological change"/>
    <property type="evidence" value="ECO:0007669"/>
    <property type="project" value="InterPro"/>
</dbReference>
<dbReference type="EMBL" id="CP038619">
    <property type="protein sequence ID" value="QBY46513.1"/>
    <property type="molecule type" value="Genomic_DNA"/>
</dbReference>
<dbReference type="Proteomes" id="UP000295134">
    <property type="component" value="Plasmid pArsFIN7"/>
</dbReference>
<evidence type="ECO:0000256" key="1">
    <source>
        <dbReference type="ARBA" id="ARBA00000213"/>
    </source>
</evidence>
<protein>
    <recommendedName>
        <fullName evidence="3">DNA topoisomerase</fullName>
        <ecNumber evidence="3">5.6.2.1</ecNumber>
    </recommendedName>
    <alternativeName>
        <fullName evidence="11">Omega-protein</fullName>
    </alternativeName>
    <alternativeName>
        <fullName evidence="10">Relaxing enzyme</fullName>
    </alternativeName>
    <alternativeName>
        <fullName evidence="8">Swivelase</fullName>
    </alternativeName>
    <alternativeName>
        <fullName evidence="9">Untwisting enzyme</fullName>
    </alternativeName>
</protein>
<name>A0A4P7L833_9GAMM</name>
<sequence>MNLYIAEKPSVAKDIAKALGDHFQKKDGYLESADNVVTWCYGHLLKSIEPEAYNPDYAQWKAKDLPLLLYPLRYEPIAGKEAHTQTVIDLINRADVIIHAGDPDDEGQLLVEELLEYTGNSKPVKRLLINDNTNAAVKKALSQLKDNHHFKGIYRKALARAAGDLIYGMSMTRAYTIEGRKNGYRGVLSVGRVQTPILGLIVRRYLANQSHTSSFYYPLIGDFAVNGQTFAANWKVNENAPQDDKKRLTSKSYADALAARLRGKDADIKAAGVQEKETAPPLPFNLVRLQQTMNRQHKMTAARTLEITQQLREKYKAITYNRSDCSYLSDEQFNEAPQVLEALQGISDFNGLALDRSRKSKAFDSGKVTAHTAIIPTAKVPELNALSEHERLVYLAIAQHYLVQFMPNKRYLEASVVVEVEGETFSARATKTMDAGFSAFLKGEASDASDEDMPDSAFGVLQALRTGETGRCDAVTVNEKKTTPPLLFTEATLLAALVRVADFVEDAQIKQLLKEKDKDKKDEHGGIGTPATRSDMLEKLKNRQFIREEKGKLIPTETGVAFFRALPASATLPDMTALWSAQQSDIEQGSKTVDEFVNTLIDDLRQHVNTVSVGEIKGETKPNSGQVERLATPCPNCGKDIVVRPKLFACTGCDFKIWSTVAEKKLTAKQVEILIQKGKTGMIKGFKSKAGKNFNAMLILQDKTTGKVGFEFNRTEPCRKRF</sequence>
<dbReference type="InterPro" id="IPR013826">
    <property type="entry name" value="Topo_IA_cen_sub3"/>
</dbReference>
<dbReference type="GO" id="GO:0003917">
    <property type="term" value="F:DNA topoisomerase type I (single strand cut, ATP-independent) activity"/>
    <property type="evidence" value="ECO:0007669"/>
    <property type="project" value="UniProtKB-EC"/>
</dbReference>
<dbReference type="SMART" id="SM00437">
    <property type="entry name" value="TOP1Ac"/>
    <property type="match status" value="1"/>
</dbReference>
<proteinExistence type="inferred from homology"/>
<dbReference type="RefSeq" id="WP_135678892.1">
    <property type="nucleotide sequence ID" value="NZ_CP038619.1"/>
</dbReference>
<feature type="domain" description="Toprim" evidence="12">
    <location>
        <begin position="1"/>
        <end position="133"/>
    </location>
</feature>